<dbReference type="Gene3D" id="3.40.50.300">
    <property type="entry name" value="P-loop containing nucleotide triphosphate hydrolases"/>
    <property type="match status" value="1"/>
</dbReference>
<feature type="transmembrane region" description="Helical" evidence="15">
    <location>
        <begin position="182"/>
        <end position="204"/>
    </location>
</feature>
<dbReference type="SMART" id="SM00843">
    <property type="entry name" value="Ftsk_gamma"/>
    <property type="match status" value="1"/>
</dbReference>
<dbReference type="InterPro" id="IPR027417">
    <property type="entry name" value="P-loop_NTPase"/>
</dbReference>
<keyword evidence="7" id="KW-0159">Chromosome partition</keyword>
<dbReference type="PROSITE" id="PS50901">
    <property type="entry name" value="FTSK"/>
    <property type="match status" value="1"/>
</dbReference>
<dbReference type="eggNOG" id="COG1674">
    <property type="taxonomic scope" value="Bacteria"/>
</dbReference>
<dbReference type="GO" id="GO:0003677">
    <property type="term" value="F:DNA binding"/>
    <property type="evidence" value="ECO:0007669"/>
    <property type="project" value="UniProtKB-KW"/>
</dbReference>
<dbReference type="SUPFAM" id="SSF46785">
    <property type="entry name" value="Winged helix' DNA-binding domain"/>
    <property type="match status" value="1"/>
</dbReference>
<proteinExistence type="inferred from homology"/>
<dbReference type="Pfam" id="PF09397">
    <property type="entry name" value="FtsK_gamma"/>
    <property type="match status" value="1"/>
</dbReference>
<dbReference type="GO" id="GO:0005524">
    <property type="term" value="F:ATP binding"/>
    <property type="evidence" value="ECO:0007669"/>
    <property type="project" value="UniProtKB-UniRule"/>
</dbReference>
<keyword evidence="6 13" id="KW-0547">Nucleotide-binding</keyword>
<feature type="transmembrane region" description="Helical" evidence="15">
    <location>
        <begin position="48"/>
        <end position="67"/>
    </location>
</feature>
<keyword evidence="8 13" id="KW-0067">ATP-binding</keyword>
<evidence type="ECO:0000256" key="13">
    <source>
        <dbReference type="PROSITE-ProRule" id="PRU00289"/>
    </source>
</evidence>
<dbReference type="Pfam" id="PF01580">
    <property type="entry name" value="FtsK_SpoIIIE"/>
    <property type="match status" value="1"/>
</dbReference>
<dbReference type="Gene3D" id="1.10.10.10">
    <property type="entry name" value="Winged helix-like DNA-binding domain superfamily/Winged helix DNA-binding domain"/>
    <property type="match status" value="1"/>
</dbReference>
<dbReference type="RefSeq" id="WP_005029045.1">
    <property type="nucleotide sequence ID" value="NZ_KE150238.1"/>
</dbReference>
<feature type="region of interest" description="Disordered" evidence="14">
    <location>
        <begin position="426"/>
        <end position="482"/>
    </location>
</feature>
<feature type="transmembrane region" description="Helical" evidence="15">
    <location>
        <begin position="87"/>
        <end position="118"/>
    </location>
</feature>
<dbReference type="InterPro" id="IPR018541">
    <property type="entry name" value="Ftsk_gamma"/>
</dbReference>
<evidence type="ECO:0000256" key="8">
    <source>
        <dbReference type="ARBA" id="ARBA00022840"/>
    </source>
</evidence>
<dbReference type="AlphaFoldDB" id="E5Y9G1"/>
<evidence type="ECO:0000256" key="10">
    <source>
        <dbReference type="ARBA" id="ARBA00023125"/>
    </source>
</evidence>
<evidence type="ECO:0000256" key="9">
    <source>
        <dbReference type="ARBA" id="ARBA00022989"/>
    </source>
</evidence>
<dbReference type="EMBL" id="ADCP02000001">
    <property type="protein sequence ID" value="EFV43353.1"/>
    <property type="molecule type" value="Genomic_DNA"/>
</dbReference>
<dbReference type="GO" id="GO:0005886">
    <property type="term" value="C:plasma membrane"/>
    <property type="evidence" value="ECO:0007669"/>
    <property type="project" value="UniProtKB-SubCell"/>
</dbReference>
<dbReference type="InterPro" id="IPR036388">
    <property type="entry name" value="WH-like_DNA-bd_sf"/>
</dbReference>
<evidence type="ECO:0000256" key="5">
    <source>
        <dbReference type="ARBA" id="ARBA00022692"/>
    </source>
</evidence>
<feature type="compositionally biased region" description="Low complexity" evidence="14">
    <location>
        <begin position="426"/>
        <end position="474"/>
    </location>
</feature>
<dbReference type="GO" id="GO:0007059">
    <property type="term" value="P:chromosome segregation"/>
    <property type="evidence" value="ECO:0007669"/>
    <property type="project" value="UniProtKB-KW"/>
</dbReference>
<accession>E5Y9G1</accession>
<dbReference type="InterPro" id="IPR041027">
    <property type="entry name" value="FtsK_alpha"/>
</dbReference>
<evidence type="ECO:0000313" key="18">
    <source>
        <dbReference type="Proteomes" id="UP000006034"/>
    </source>
</evidence>
<dbReference type="Proteomes" id="UP000006034">
    <property type="component" value="Unassembled WGS sequence"/>
</dbReference>
<comment type="subcellular location">
    <subcellularLocation>
        <location evidence="1">Cell membrane</location>
        <topology evidence="1">Multi-pass membrane protein</topology>
    </subcellularLocation>
</comment>
<evidence type="ECO:0000256" key="3">
    <source>
        <dbReference type="ARBA" id="ARBA00022475"/>
    </source>
</evidence>
<keyword evidence="12" id="KW-0131">Cell cycle</keyword>
<dbReference type="PANTHER" id="PTHR22683:SF41">
    <property type="entry name" value="DNA TRANSLOCASE FTSK"/>
    <property type="match status" value="1"/>
</dbReference>
<dbReference type="InterPro" id="IPR036390">
    <property type="entry name" value="WH_DNA-bd_sf"/>
</dbReference>
<dbReference type="OrthoDB" id="9807790at2"/>
<evidence type="ECO:0000256" key="1">
    <source>
        <dbReference type="ARBA" id="ARBA00004651"/>
    </source>
</evidence>
<keyword evidence="10" id="KW-0238">DNA-binding</keyword>
<comment type="caution">
    <text evidence="17">The sequence shown here is derived from an EMBL/GenBank/DDBJ whole genome shotgun (WGS) entry which is preliminary data.</text>
</comment>
<dbReference type="InterPro" id="IPR002543">
    <property type="entry name" value="FtsK_dom"/>
</dbReference>
<keyword evidence="5 15" id="KW-0812">Transmembrane</keyword>
<dbReference type="HOGENOM" id="CLU_001981_9_7_7"/>
<evidence type="ECO:0000256" key="4">
    <source>
        <dbReference type="ARBA" id="ARBA00022618"/>
    </source>
</evidence>
<feature type="region of interest" description="Disordered" evidence="14">
    <location>
        <begin position="268"/>
        <end position="303"/>
    </location>
</feature>
<protein>
    <submittedName>
        <fullName evidence="17">S-DNA-T family DNA segregation ATPase FtsK/SpoIIIE</fullName>
    </submittedName>
</protein>
<keyword evidence="11 15" id="KW-0472">Membrane</keyword>
<reference evidence="17 18" key="1">
    <citation type="submission" date="2010-10" db="EMBL/GenBank/DDBJ databases">
        <authorList>
            <consortium name="The Broad Institute Genome Sequencing Platform"/>
            <person name="Ward D."/>
            <person name="Earl A."/>
            <person name="Feldgarden M."/>
            <person name="Young S.K."/>
            <person name="Gargeya S."/>
            <person name="Zeng Q."/>
            <person name="Alvarado L."/>
            <person name="Berlin A."/>
            <person name="Bochicchio J."/>
            <person name="Chapman S.B."/>
            <person name="Chen Z."/>
            <person name="Freedman E."/>
            <person name="Gellesch M."/>
            <person name="Goldberg J."/>
            <person name="Griggs A."/>
            <person name="Gujja S."/>
            <person name="Heilman E."/>
            <person name="Heiman D."/>
            <person name="Howarth C."/>
            <person name="Mehta T."/>
            <person name="Neiman D."/>
            <person name="Pearson M."/>
            <person name="Roberts A."/>
            <person name="Saif S."/>
            <person name="Shea T."/>
            <person name="Shenoy N."/>
            <person name="Sisk P."/>
            <person name="Stolte C."/>
            <person name="Sykes S."/>
            <person name="White J."/>
            <person name="Yandava C."/>
            <person name="Allen-Vercoe E."/>
            <person name="Sibley C."/>
            <person name="Ambrose C.E."/>
            <person name="Strauss J."/>
            <person name="Daigneault M."/>
            <person name="Haas B."/>
            <person name="Nusbaum C."/>
            <person name="Birren B."/>
        </authorList>
    </citation>
    <scope>NUCLEOTIDE SEQUENCE [LARGE SCALE GENOMIC DNA]</scope>
    <source>
        <strain evidence="17 18">3_1_6</strain>
    </source>
</reference>
<comment type="similarity">
    <text evidence="2">Belongs to the FtsK/SpoIIIE/SftA family.</text>
</comment>
<dbReference type="STRING" id="563192.HMPREF0179_02876"/>
<dbReference type="InterPro" id="IPR025199">
    <property type="entry name" value="FtsK_4TM"/>
</dbReference>
<dbReference type="Gene3D" id="3.30.980.40">
    <property type="match status" value="1"/>
</dbReference>
<evidence type="ECO:0000256" key="2">
    <source>
        <dbReference type="ARBA" id="ARBA00006474"/>
    </source>
</evidence>
<dbReference type="SUPFAM" id="SSF52540">
    <property type="entry name" value="P-loop containing nucleoside triphosphate hydrolases"/>
    <property type="match status" value="1"/>
</dbReference>
<dbReference type="GO" id="GO:0051301">
    <property type="term" value="P:cell division"/>
    <property type="evidence" value="ECO:0007669"/>
    <property type="project" value="UniProtKB-KW"/>
</dbReference>
<evidence type="ECO:0000259" key="16">
    <source>
        <dbReference type="PROSITE" id="PS50901"/>
    </source>
</evidence>
<reference evidence="17 18" key="2">
    <citation type="submission" date="2013-04" db="EMBL/GenBank/DDBJ databases">
        <title>The Genome Sequence of Bilophila wadsworthia 3_1_6.</title>
        <authorList>
            <consortium name="The Broad Institute Genomics Platform"/>
            <person name="Earl A."/>
            <person name="Ward D."/>
            <person name="Feldgarden M."/>
            <person name="Gevers D."/>
            <person name="Sibley C."/>
            <person name="Strauss J."/>
            <person name="Allen-Vercoe E."/>
            <person name="Walker B."/>
            <person name="Young S."/>
            <person name="Zeng Q."/>
            <person name="Gargeya S."/>
            <person name="Fitzgerald M."/>
            <person name="Haas B."/>
            <person name="Abouelleil A."/>
            <person name="Allen A.W."/>
            <person name="Alvarado L."/>
            <person name="Arachchi H.M."/>
            <person name="Berlin A.M."/>
            <person name="Chapman S.B."/>
            <person name="Gainer-Dewar J."/>
            <person name="Goldberg J."/>
            <person name="Griggs A."/>
            <person name="Gujja S."/>
            <person name="Hansen M."/>
            <person name="Howarth C."/>
            <person name="Imamovic A."/>
            <person name="Ireland A."/>
            <person name="Larimer J."/>
            <person name="McCowan C."/>
            <person name="Murphy C."/>
            <person name="Pearson M."/>
            <person name="Poon T.W."/>
            <person name="Priest M."/>
            <person name="Roberts A."/>
            <person name="Saif S."/>
            <person name="Shea T."/>
            <person name="Sisk P."/>
            <person name="Sykes S."/>
            <person name="Wortman J."/>
            <person name="Nusbaum C."/>
            <person name="Birren B."/>
        </authorList>
    </citation>
    <scope>NUCLEOTIDE SEQUENCE [LARGE SCALE GENOMIC DNA]</scope>
    <source>
        <strain evidence="17 18">3_1_6</strain>
    </source>
</reference>
<feature type="binding site" evidence="13">
    <location>
        <begin position="649"/>
        <end position="656"/>
    </location>
    <ligand>
        <name>ATP</name>
        <dbReference type="ChEBI" id="CHEBI:30616"/>
    </ligand>
</feature>
<evidence type="ECO:0000313" key="17">
    <source>
        <dbReference type="EMBL" id="EFV43353.1"/>
    </source>
</evidence>
<dbReference type="Pfam" id="PF17854">
    <property type="entry name" value="FtsK_alpha"/>
    <property type="match status" value="1"/>
</dbReference>
<gene>
    <name evidence="17" type="ORF">HMPREF0179_02876</name>
</gene>
<evidence type="ECO:0000256" key="6">
    <source>
        <dbReference type="ARBA" id="ARBA00022741"/>
    </source>
</evidence>
<keyword evidence="3" id="KW-1003">Cell membrane</keyword>
<dbReference type="PANTHER" id="PTHR22683">
    <property type="entry name" value="SPORULATION PROTEIN RELATED"/>
    <property type="match status" value="1"/>
</dbReference>
<keyword evidence="4" id="KW-0132">Cell division</keyword>
<keyword evidence="18" id="KW-1185">Reference proteome</keyword>
<keyword evidence="9 15" id="KW-1133">Transmembrane helix</keyword>
<name>E5Y9G1_BILW3</name>
<evidence type="ECO:0000256" key="7">
    <source>
        <dbReference type="ARBA" id="ARBA00022829"/>
    </source>
</evidence>
<evidence type="ECO:0000256" key="15">
    <source>
        <dbReference type="SAM" id="Phobius"/>
    </source>
</evidence>
<sequence>MPFPARDPLPGRMIPRFNSSPYISIMQTKRRAPEEVAITDGRKIARELFGLFLIFWGLLVLLSLVSFDQNDPSINHAVSNPAIVKNYAGLFGAYLSGLLVDIFGFAALVWPLVFLAWGAGCVSTWFTMPWWRWFGFTLLAACLISLGAAWNLGIGDVRGGGMLGMSLYTKFTTLFSPVGSSLIWLFLLFISLEMAFGIAWIALIRKGWALLREQLSGTPFSLDDLPERLSKVSMPKVALPKIGLPHKDKKAEGETAADVIALFDIHDEEERPAPKREEPLSMDPPFSLTPEETPAAPKKDAGDPLKLWEPPSEHDTFDFQPEEPRAGTGTFAPQVNIHLASPTDAAAKAVNLLAGENPLLALTIPETQPAPARPQAELQVQPVQPYAAEQQAPVQPAQPHAEEPQQTISYAPEQPRDIFTFAPQQDAAQPVAQWQQAPQPVQAVAQPATPAAPAQPSVQAAPATSQAPAQTAQPRIDAPVGTAPAAAKPILRKRSYPMPSLDLLQQPQQSDSLPSREVLEEQSAGLMNCLAEFNIQGELVRVTPGPVITLFEIRPAPGVRVGRFTNLTDDLARSLKAEAIRIQAPVPGCDTVGVEIPNLNRSTVNFRELIQSEAFQSAPSLLTMALGKDIEGRPAVRDLATMPHVLVAGTTGSGKSVCLNSVLVSFLYKASPDEVKLMMIDPKRVEMAMYADLPHLVHPVVTETSLAKTALEWAVAEMDGRYDCLAKFGVKNIKDYNKKLASFGDERPQEYADLKPMPYLVIVIDELADLMLTAGKDVEGCLVRLAQLARAAGIHLIVATQRPSVDVVTGLIKANFPCRVSFQVANKYDSRTILDTAGAEQLLGKGDMLFKPTGGKLQRLHGPFVTDDEVQAVADHWRRQCAPQYEVDFTEWGTSLAENAKASSAPASGPGSSDEESLYAEAVAFVQEQGRMSISLLQRRFRIGFNKAARFVERMEEEGILPPASRANKARTVRMD</sequence>
<organism evidence="17 18">
    <name type="scientific">Bilophila wadsworthia (strain 3_1_6)</name>
    <dbReference type="NCBI Taxonomy" id="563192"/>
    <lineage>
        <taxon>Bacteria</taxon>
        <taxon>Pseudomonadati</taxon>
        <taxon>Thermodesulfobacteriota</taxon>
        <taxon>Desulfovibrionia</taxon>
        <taxon>Desulfovibrionales</taxon>
        <taxon>Desulfovibrionaceae</taxon>
        <taxon>Bilophila</taxon>
    </lineage>
</organism>
<feature type="transmembrane region" description="Helical" evidence="15">
    <location>
        <begin position="130"/>
        <end position="152"/>
    </location>
</feature>
<evidence type="ECO:0000256" key="12">
    <source>
        <dbReference type="ARBA" id="ARBA00023306"/>
    </source>
</evidence>
<dbReference type="Pfam" id="PF13491">
    <property type="entry name" value="FtsK_4TM"/>
    <property type="match status" value="1"/>
</dbReference>
<feature type="compositionally biased region" description="Basic and acidic residues" evidence="14">
    <location>
        <begin position="268"/>
        <end position="279"/>
    </location>
</feature>
<dbReference type="GeneID" id="78087722"/>
<dbReference type="InterPro" id="IPR050206">
    <property type="entry name" value="FtsK/SpoIIIE/SftA"/>
</dbReference>
<evidence type="ECO:0000256" key="14">
    <source>
        <dbReference type="SAM" id="MobiDB-lite"/>
    </source>
</evidence>
<feature type="domain" description="FtsK" evidence="16">
    <location>
        <begin position="632"/>
        <end position="831"/>
    </location>
</feature>
<evidence type="ECO:0000256" key="11">
    <source>
        <dbReference type="ARBA" id="ARBA00023136"/>
    </source>
</evidence>